<dbReference type="OrthoDB" id="8421503at2"/>
<dbReference type="NCBIfam" id="TIGR00663">
    <property type="entry name" value="dnan"/>
    <property type="match status" value="1"/>
</dbReference>
<evidence type="ECO:0000259" key="13">
    <source>
        <dbReference type="Pfam" id="PF02768"/>
    </source>
</evidence>
<dbReference type="GO" id="GO:0008408">
    <property type="term" value="F:3'-5' exonuclease activity"/>
    <property type="evidence" value="ECO:0007669"/>
    <property type="project" value="InterPro"/>
</dbReference>
<dbReference type="Pfam" id="PF00712">
    <property type="entry name" value="DNA_pol3_beta"/>
    <property type="match status" value="1"/>
</dbReference>
<evidence type="ECO:0000256" key="3">
    <source>
        <dbReference type="ARBA" id="ARBA00021035"/>
    </source>
</evidence>
<evidence type="ECO:0000256" key="5">
    <source>
        <dbReference type="ARBA" id="ARBA00022679"/>
    </source>
</evidence>
<feature type="domain" description="DNA polymerase III beta sliding clamp C-terminal" evidence="13">
    <location>
        <begin position="246"/>
        <end position="366"/>
    </location>
</feature>
<comment type="function">
    <text evidence="10">Confers DNA tethering and processivity to DNA polymerases and other proteins. Acts as a clamp, forming a ring around DNA (a reaction catalyzed by the clamp-loading complex) which diffuses in an ATP-independent manner freely and bidirectionally along dsDNA. Initially characterized for its ability to contact the catalytic subunit of DNA polymerase III (Pol III), a complex, multichain enzyme responsible for most of the replicative synthesis in bacteria; Pol III exhibits 3'-5' exonuclease proofreading activity. The beta chain is required for initiation of replication as well as for processivity of DNA replication.</text>
</comment>
<keyword evidence="7 10" id="KW-0235">DNA replication</keyword>
<dbReference type="RefSeq" id="WP_070124329.1">
    <property type="nucleotide sequence ID" value="NZ_MDHN01000013.1"/>
</dbReference>
<comment type="similarity">
    <text evidence="2 10">Belongs to the beta sliding clamp family.</text>
</comment>
<evidence type="ECO:0000256" key="1">
    <source>
        <dbReference type="ARBA" id="ARBA00004496"/>
    </source>
</evidence>
<dbReference type="Proteomes" id="UP000175691">
    <property type="component" value="Unassembled WGS sequence"/>
</dbReference>
<dbReference type="Gene3D" id="3.70.10.10">
    <property type="match status" value="1"/>
</dbReference>
<sequence length="367" mass="40720">MKFTISREKFLQPLQLVSGAVERRHTLPILSNVLIKVSEGALWLTGTDLEVELIASTQLEGDFEEGEITVPAKKLFDIIRGIADGTSITFTLDTSKALIRAGRGRYTLSTLSAGDYPNLEDWEGEVEFEVSSSDIKRLINSTHFSMAQQDVRYYLNGMSLETEENIIRTVATDGHRLALCRLEYGAASLPARQVIIPRKGVLEISRLIGDEDKSIKVQIGANHIRLFSADFIFTSKLVDGRFPDYRRVLPRDGDKNITASKAVLKDAFTRAAILSNEKFRGVRLNLSNGELKITANNPEQEEAEEIVDVNYSGDDLEIGFNVAYLIDVLNALTTEEVQLTLSDSNSSALIQNAGDDSALYVIMPMRL</sequence>
<dbReference type="InterPro" id="IPR001001">
    <property type="entry name" value="DNA_polIII_beta"/>
</dbReference>
<evidence type="ECO:0000313" key="15">
    <source>
        <dbReference type="Proteomes" id="UP000175691"/>
    </source>
</evidence>
<dbReference type="STRING" id="1656094.BFC18_07120"/>
<accession>A0A1E7ZDC9</accession>
<dbReference type="PANTHER" id="PTHR30478">
    <property type="entry name" value="DNA POLYMERASE III SUBUNIT BETA"/>
    <property type="match status" value="1"/>
</dbReference>
<evidence type="ECO:0000313" key="14">
    <source>
        <dbReference type="EMBL" id="OFC71500.1"/>
    </source>
</evidence>
<dbReference type="GO" id="GO:0005737">
    <property type="term" value="C:cytoplasm"/>
    <property type="evidence" value="ECO:0007669"/>
    <property type="project" value="UniProtKB-SubCell"/>
</dbReference>
<dbReference type="InterPro" id="IPR022634">
    <property type="entry name" value="DNA_polIII_beta_N"/>
</dbReference>
<evidence type="ECO:0000256" key="7">
    <source>
        <dbReference type="ARBA" id="ARBA00022705"/>
    </source>
</evidence>
<comment type="subcellular location">
    <subcellularLocation>
        <location evidence="1 10">Cytoplasm</location>
    </subcellularLocation>
</comment>
<dbReference type="Pfam" id="PF02767">
    <property type="entry name" value="DNA_pol3_beta_2"/>
    <property type="match status" value="1"/>
</dbReference>
<keyword evidence="9" id="KW-0238">DNA-binding</keyword>
<dbReference type="GO" id="GO:0042802">
    <property type="term" value="F:identical protein binding"/>
    <property type="evidence" value="ECO:0007669"/>
    <property type="project" value="UniProtKB-ARBA"/>
</dbReference>
<dbReference type="GO" id="GO:0006271">
    <property type="term" value="P:DNA strand elongation involved in DNA replication"/>
    <property type="evidence" value="ECO:0007669"/>
    <property type="project" value="TreeGrafter"/>
</dbReference>
<comment type="caution">
    <text evidence="14">The sequence shown here is derived from an EMBL/GenBank/DDBJ whole genome shotgun (WGS) entry which is preliminary data.</text>
</comment>
<dbReference type="GO" id="GO:0003677">
    <property type="term" value="F:DNA binding"/>
    <property type="evidence" value="ECO:0007669"/>
    <property type="project" value="UniProtKB-UniRule"/>
</dbReference>
<keyword evidence="5 10" id="KW-0808">Transferase</keyword>
<dbReference type="SUPFAM" id="SSF55979">
    <property type="entry name" value="DNA clamp"/>
    <property type="match status" value="3"/>
</dbReference>
<keyword evidence="15" id="KW-1185">Reference proteome</keyword>
<proteinExistence type="inferred from homology"/>
<dbReference type="Pfam" id="PF02768">
    <property type="entry name" value="DNA_pol3_beta_3"/>
    <property type="match status" value="1"/>
</dbReference>
<protein>
    <recommendedName>
        <fullName evidence="3 10">Beta sliding clamp</fullName>
    </recommendedName>
</protein>
<gene>
    <name evidence="14" type="ORF">BFC18_07120</name>
</gene>
<evidence type="ECO:0000259" key="11">
    <source>
        <dbReference type="Pfam" id="PF00712"/>
    </source>
</evidence>
<dbReference type="InterPro" id="IPR022635">
    <property type="entry name" value="DNA_polIII_beta_C"/>
</dbReference>
<keyword evidence="4 10" id="KW-0963">Cytoplasm</keyword>
<evidence type="ECO:0000259" key="12">
    <source>
        <dbReference type="Pfam" id="PF02767"/>
    </source>
</evidence>
<evidence type="ECO:0000256" key="2">
    <source>
        <dbReference type="ARBA" id="ARBA00010752"/>
    </source>
</evidence>
<dbReference type="GO" id="GO:0003887">
    <property type="term" value="F:DNA-directed DNA polymerase activity"/>
    <property type="evidence" value="ECO:0007669"/>
    <property type="project" value="UniProtKB-UniRule"/>
</dbReference>
<evidence type="ECO:0000256" key="4">
    <source>
        <dbReference type="ARBA" id="ARBA00022490"/>
    </source>
</evidence>
<dbReference type="EMBL" id="MDHN01000013">
    <property type="protein sequence ID" value="OFC71500.1"/>
    <property type="molecule type" value="Genomic_DNA"/>
</dbReference>
<feature type="domain" description="DNA polymerase III beta sliding clamp N-terminal" evidence="11">
    <location>
        <begin position="1"/>
        <end position="119"/>
    </location>
</feature>
<dbReference type="PANTHER" id="PTHR30478:SF0">
    <property type="entry name" value="BETA SLIDING CLAMP"/>
    <property type="match status" value="1"/>
</dbReference>
<dbReference type="SMART" id="SM00480">
    <property type="entry name" value="POL3Bc"/>
    <property type="match status" value="1"/>
</dbReference>
<dbReference type="AlphaFoldDB" id="A0A1E7ZDC9"/>
<evidence type="ECO:0000256" key="8">
    <source>
        <dbReference type="ARBA" id="ARBA00022932"/>
    </source>
</evidence>
<evidence type="ECO:0000256" key="9">
    <source>
        <dbReference type="ARBA" id="ARBA00023125"/>
    </source>
</evidence>
<dbReference type="FunFam" id="3.10.150.10:FF:000001">
    <property type="entry name" value="Beta sliding clamp"/>
    <property type="match status" value="1"/>
</dbReference>
<dbReference type="InterPro" id="IPR046938">
    <property type="entry name" value="DNA_clamp_sf"/>
</dbReference>
<dbReference type="GO" id="GO:0009360">
    <property type="term" value="C:DNA polymerase III complex"/>
    <property type="evidence" value="ECO:0007669"/>
    <property type="project" value="InterPro"/>
</dbReference>
<comment type="subunit">
    <text evidence="10">Forms a ring-shaped head-to-tail homodimer around DNA.</text>
</comment>
<dbReference type="CDD" id="cd00140">
    <property type="entry name" value="beta_clamp"/>
    <property type="match status" value="1"/>
</dbReference>
<evidence type="ECO:0000256" key="10">
    <source>
        <dbReference type="PIRNR" id="PIRNR000804"/>
    </source>
</evidence>
<feature type="domain" description="DNA polymerase III beta sliding clamp central" evidence="12">
    <location>
        <begin position="130"/>
        <end position="244"/>
    </location>
</feature>
<dbReference type="Gene3D" id="3.10.150.10">
    <property type="entry name" value="DNA Polymerase III, subunit A, domain 2"/>
    <property type="match status" value="1"/>
</dbReference>
<evidence type="ECO:0000256" key="6">
    <source>
        <dbReference type="ARBA" id="ARBA00022695"/>
    </source>
</evidence>
<organism evidence="14 15">
    <name type="scientific">Alteromonas confluentis</name>
    <dbReference type="NCBI Taxonomy" id="1656094"/>
    <lineage>
        <taxon>Bacteria</taxon>
        <taxon>Pseudomonadati</taxon>
        <taxon>Pseudomonadota</taxon>
        <taxon>Gammaproteobacteria</taxon>
        <taxon>Alteromonadales</taxon>
        <taxon>Alteromonadaceae</taxon>
        <taxon>Alteromonas/Salinimonas group</taxon>
        <taxon>Alteromonas</taxon>
    </lineage>
</organism>
<reference evidence="14 15" key="1">
    <citation type="submission" date="2016-08" db="EMBL/GenBank/DDBJ databases">
        <authorList>
            <person name="Seilhamer J.J."/>
        </authorList>
    </citation>
    <scope>NUCLEOTIDE SEQUENCE [LARGE SCALE GENOMIC DNA]</scope>
    <source>
        <strain evidence="14 15">KCTC 42603</strain>
    </source>
</reference>
<dbReference type="PIRSF" id="PIRSF000804">
    <property type="entry name" value="DNA_pol_III_b"/>
    <property type="match status" value="1"/>
</dbReference>
<name>A0A1E7ZDC9_9ALTE</name>
<keyword evidence="8 10" id="KW-0239">DNA-directed DNA polymerase</keyword>
<keyword evidence="6 10" id="KW-0548">Nucleotidyltransferase</keyword>
<dbReference type="InterPro" id="IPR022637">
    <property type="entry name" value="DNA_polIII_beta_cen"/>
</dbReference>